<keyword evidence="5" id="KW-1185">Reference proteome</keyword>
<evidence type="ECO:0000256" key="1">
    <source>
        <dbReference type="SAM" id="MobiDB-lite"/>
    </source>
</evidence>
<feature type="chain" id="PRO_5046177176" description="CRIB domain-containing protein" evidence="2">
    <location>
        <begin position="21"/>
        <end position="385"/>
    </location>
</feature>
<protein>
    <recommendedName>
        <fullName evidence="3">CRIB domain-containing protein</fullName>
    </recommendedName>
</protein>
<evidence type="ECO:0000313" key="5">
    <source>
        <dbReference type="Proteomes" id="UP001176940"/>
    </source>
</evidence>
<sequence>MPRRWHMSTIGGSLSSLALAEVSKILLWAEATVPVISAVHIPGVHNWATDFLSRKGLAAGEWSLHQVVFHQICLRWGTPDVDLTASRMNRKVPRFRETDFTLYNALGKLRKKTRFHSSCNAFHQSFILLLGDLMPLLLECTNGIDLPVGGSLGYRHTIRFTYDHDQRYDLAVIEAYTCPHLTVFSENAVDIFDVRKSDWIQTVHLKKVRPLNYEGSLCVFGTEKIRLVYLRNKLADRDEFDVPETSDNSRRQMVKTKSKRHFSFRISDEERQQQRREMMKDPQMRSKLISNPKNFNHLVHVGPGDGKHQLKDLPVAQEEKRRSSGQEVAGVGRPLSSSSDTVKRSSYSSQSEDSLSSPHSLKTSSDVLHEVSDHSGVLNTSSTSS</sequence>
<keyword evidence="2" id="KW-0732">Signal</keyword>
<feature type="region of interest" description="Disordered" evidence="1">
    <location>
        <begin position="241"/>
        <end position="283"/>
    </location>
</feature>
<accession>A0ABN9KTX9</accession>
<evidence type="ECO:0000259" key="3">
    <source>
        <dbReference type="PROSITE" id="PS50108"/>
    </source>
</evidence>
<evidence type="ECO:0000256" key="2">
    <source>
        <dbReference type="SAM" id="SignalP"/>
    </source>
</evidence>
<dbReference type="SMART" id="SM00285">
    <property type="entry name" value="PBD"/>
    <property type="match status" value="1"/>
</dbReference>
<dbReference type="InterPro" id="IPR052055">
    <property type="entry name" value="Hepadnavirus_pol/RT"/>
</dbReference>
<gene>
    <name evidence="4" type="ORF">RIMI_LOCUS856916</name>
</gene>
<dbReference type="CDD" id="cd00132">
    <property type="entry name" value="CRIB"/>
    <property type="match status" value="1"/>
</dbReference>
<dbReference type="EMBL" id="CAUEEQ010001080">
    <property type="protein sequence ID" value="CAJ0918708.1"/>
    <property type="molecule type" value="Genomic_DNA"/>
</dbReference>
<organism evidence="4 5">
    <name type="scientific">Ranitomeya imitator</name>
    <name type="common">mimic poison frog</name>
    <dbReference type="NCBI Taxonomy" id="111125"/>
    <lineage>
        <taxon>Eukaryota</taxon>
        <taxon>Metazoa</taxon>
        <taxon>Chordata</taxon>
        <taxon>Craniata</taxon>
        <taxon>Vertebrata</taxon>
        <taxon>Euteleostomi</taxon>
        <taxon>Amphibia</taxon>
        <taxon>Batrachia</taxon>
        <taxon>Anura</taxon>
        <taxon>Neobatrachia</taxon>
        <taxon>Hyloidea</taxon>
        <taxon>Dendrobatidae</taxon>
        <taxon>Dendrobatinae</taxon>
        <taxon>Ranitomeya</taxon>
    </lineage>
</organism>
<dbReference type="PANTHER" id="PTHR33050:SF7">
    <property type="entry name" value="RIBONUCLEASE H"/>
    <property type="match status" value="1"/>
</dbReference>
<feature type="compositionally biased region" description="Basic and acidic residues" evidence="1">
    <location>
        <begin position="266"/>
        <end position="283"/>
    </location>
</feature>
<feature type="compositionally biased region" description="Low complexity" evidence="1">
    <location>
        <begin position="345"/>
        <end position="365"/>
    </location>
</feature>
<dbReference type="InterPro" id="IPR001180">
    <property type="entry name" value="CNH_dom"/>
</dbReference>
<feature type="domain" description="CRIB" evidence="3">
    <location>
        <begin position="289"/>
        <end position="302"/>
    </location>
</feature>
<feature type="region of interest" description="Disordered" evidence="1">
    <location>
        <begin position="291"/>
        <end position="310"/>
    </location>
</feature>
<dbReference type="Proteomes" id="UP001176940">
    <property type="component" value="Unassembled WGS sequence"/>
</dbReference>
<dbReference type="Pfam" id="PF00780">
    <property type="entry name" value="CNH"/>
    <property type="match status" value="1"/>
</dbReference>
<proteinExistence type="predicted"/>
<name>A0ABN9KTX9_9NEOB</name>
<reference evidence="4" key="1">
    <citation type="submission" date="2023-07" db="EMBL/GenBank/DDBJ databases">
        <authorList>
            <person name="Stuckert A."/>
        </authorList>
    </citation>
    <scope>NUCLEOTIDE SEQUENCE</scope>
</reference>
<dbReference type="PROSITE" id="PS50108">
    <property type="entry name" value="CRIB"/>
    <property type="match status" value="1"/>
</dbReference>
<feature type="compositionally biased region" description="Basic residues" evidence="1">
    <location>
        <begin position="252"/>
        <end position="263"/>
    </location>
</feature>
<evidence type="ECO:0000313" key="4">
    <source>
        <dbReference type="EMBL" id="CAJ0918708.1"/>
    </source>
</evidence>
<feature type="signal peptide" evidence="2">
    <location>
        <begin position="1"/>
        <end position="20"/>
    </location>
</feature>
<comment type="caution">
    <text evidence="4">The sequence shown here is derived from an EMBL/GenBank/DDBJ whole genome shotgun (WGS) entry which is preliminary data.</text>
</comment>
<dbReference type="InterPro" id="IPR000095">
    <property type="entry name" value="CRIB_dom"/>
</dbReference>
<feature type="region of interest" description="Disordered" evidence="1">
    <location>
        <begin position="316"/>
        <end position="385"/>
    </location>
</feature>
<dbReference type="PANTHER" id="PTHR33050">
    <property type="entry name" value="REVERSE TRANSCRIPTASE DOMAIN-CONTAINING PROTEIN"/>
    <property type="match status" value="1"/>
</dbReference>